<keyword evidence="4" id="KW-0539">Nucleus</keyword>
<accession>A0A162I600</accession>
<evidence type="ECO:0000313" key="6">
    <source>
        <dbReference type="EMBL" id="KZZ89063.1"/>
    </source>
</evidence>
<dbReference type="EMBL" id="AZGZ01000022">
    <property type="protein sequence ID" value="KZZ89063.1"/>
    <property type="molecule type" value="Genomic_DNA"/>
</dbReference>
<dbReference type="GO" id="GO:0006271">
    <property type="term" value="P:DNA strand elongation involved in DNA replication"/>
    <property type="evidence" value="ECO:0007669"/>
    <property type="project" value="TreeGrafter"/>
</dbReference>
<dbReference type="PANTHER" id="PTHR17598">
    <property type="entry name" value="DNA POLYMERASE DELTA SUBUNIT 3"/>
    <property type="match status" value="1"/>
</dbReference>
<organism evidence="6 7">
    <name type="scientific">Ascosphaera apis ARSEF 7405</name>
    <dbReference type="NCBI Taxonomy" id="392613"/>
    <lineage>
        <taxon>Eukaryota</taxon>
        <taxon>Fungi</taxon>
        <taxon>Dikarya</taxon>
        <taxon>Ascomycota</taxon>
        <taxon>Pezizomycotina</taxon>
        <taxon>Eurotiomycetes</taxon>
        <taxon>Eurotiomycetidae</taxon>
        <taxon>Onygenales</taxon>
        <taxon>Ascosphaeraceae</taxon>
        <taxon>Ascosphaera</taxon>
    </lineage>
</organism>
<feature type="compositionally biased region" description="Acidic residues" evidence="5">
    <location>
        <begin position="301"/>
        <end position="323"/>
    </location>
</feature>
<reference evidence="6 7" key="1">
    <citation type="journal article" date="2016" name="Genome Biol. Evol.">
        <title>Divergent and convergent evolution of fungal pathogenicity.</title>
        <authorList>
            <person name="Shang Y."/>
            <person name="Xiao G."/>
            <person name="Zheng P."/>
            <person name="Cen K."/>
            <person name="Zhan S."/>
            <person name="Wang C."/>
        </authorList>
    </citation>
    <scope>NUCLEOTIDE SEQUENCE [LARGE SCALE GENOMIC DNA]</scope>
    <source>
        <strain evidence="6 7">ARSEF 7405</strain>
    </source>
</reference>
<dbReference type="GO" id="GO:0003887">
    <property type="term" value="F:DNA-directed DNA polymerase activity"/>
    <property type="evidence" value="ECO:0007669"/>
    <property type="project" value="TreeGrafter"/>
</dbReference>
<evidence type="ECO:0000256" key="4">
    <source>
        <dbReference type="ARBA" id="ARBA00023242"/>
    </source>
</evidence>
<gene>
    <name evidence="6" type="ORF">AAP_04548</name>
</gene>
<name>A0A162I600_9EURO</name>
<feature type="compositionally biased region" description="Basic and acidic residues" evidence="5">
    <location>
        <begin position="219"/>
        <end position="234"/>
    </location>
</feature>
<protein>
    <recommendedName>
        <fullName evidence="2">DNA polymerase delta subunit 3</fullName>
    </recommendedName>
</protein>
<feature type="compositionally biased region" description="Basic and acidic residues" evidence="5">
    <location>
        <begin position="339"/>
        <end position="358"/>
    </location>
</feature>
<feature type="region of interest" description="Disordered" evidence="5">
    <location>
        <begin position="178"/>
        <end position="199"/>
    </location>
</feature>
<evidence type="ECO:0000313" key="7">
    <source>
        <dbReference type="Proteomes" id="UP000242877"/>
    </source>
</evidence>
<evidence type="ECO:0000256" key="3">
    <source>
        <dbReference type="ARBA" id="ARBA00022705"/>
    </source>
</evidence>
<dbReference type="PANTHER" id="PTHR17598:SF13">
    <property type="entry name" value="DNA POLYMERASE DELTA SUBUNIT 3"/>
    <property type="match status" value="1"/>
</dbReference>
<comment type="caution">
    <text evidence="6">The sequence shown here is derived from an EMBL/GenBank/DDBJ whole genome shotgun (WGS) entry which is preliminary data.</text>
</comment>
<evidence type="ECO:0000256" key="2">
    <source>
        <dbReference type="ARBA" id="ARBA00017589"/>
    </source>
</evidence>
<keyword evidence="7" id="KW-1185">Reference proteome</keyword>
<dbReference type="Proteomes" id="UP000242877">
    <property type="component" value="Unassembled WGS sequence"/>
</dbReference>
<feature type="compositionally biased region" description="Basic residues" evidence="5">
    <location>
        <begin position="421"/>
        <end position="434"/>
    </location>
</feature>
<feature type="compositionally biased region" description="Polar residues" evidence="5">
    <location>
        <begin position="390"/>
        <end position="402"/>
    </location>
</feature>
<feature type="region of interest" description="Disordered" evidence="5">
    <location>
        <begin position="211"/>
        <end position="245"/>
    </location>
</feature>
<dbReference type="VEuPathDB" id="FungiDB:AAP_04548"/>
<dbReference type="OrthoDB" id="514823at2759"/>
<feature type="compositionally biased region" description="Basic and acidic residues" evidence="5">
    <location>
        <begin position="435"/>
        <end position="450"/>
    </location>
</feature>
<keyword evidence="3" id="KW-0235">DNA replication</keyword>
<proteinExistence type="predicted"/>
<evidence type="ECO:0000256" key="5">
    <source>
        <dbReference type="SAM" id="MobiDB-lite"/>
    </source>
</evidence>
<dbReference type="GO" id="GO:1904161">
    <property type="term" value="P:DNA synthesis involved in UV-damage excision repair"/>
    <property type="evidence" value="ECO:0007669"/>
    <property type="project" value="TreeGrafter"/>
</dbReference>
<dbReference type="Pfam" id="PF09507">
    <property type="entry name" value="CDC27"/>
    <property type="match status" value="1"/>
</dbReference>
<evidence type="ECO:0000256" key="1">
    <source>
        <dbReference type="ARBA" id="ARBA00004123"/>
    </source>
</evidence>
<dbReference type="GO" id="GO:0006297">
    <property type="term" value="P:nucleotide-excision repair, DNA gap filling"/>
    <property type="evidence" value="ECO:0007669"/>
    <property type="project" value="TreeGrafter"/>
</dbReference>
<dbReference type="Gene3D" id="3.90.1030.20">
    <property type="entry name" value="DNA polymerase delta, p66 (Cdc27) subunit, wHTH domain"/>
    <property type="match status" value="1"/>
</dbReference>
<feature type="region of interest" description="Disordered" evidence="5">
    <location>
        <begin position="266"/>
        <end position="507"/>
    </location>
</feature>
<dbReference type="AlphaFoldDB" id="A0A162I600"/>
<sequence>MTDYQIFLAEKVLNDKEVITHRALSRALNVHINYAKRMLFAFHHSQNKLTPNSVTATYLIKGLRHDDQPTSSRTSNGDDENEYHLESFTSWMSSPPTPDPNDRIKVESVVLVREEELETIRKQFDEIYTIFMYSVQPGPLPDLNVLTDICVKSPADPLLHGKTWGMITNPYVKRRTVPSSAWQPASHPRPDPTKQSNPASLNIAQTRKAMLREQPGYQPKKEKPRPAWHMEPKRTSSSTAGDASAFTTTTAAAKKDKDRGDLFHAFAKSKPKRSATAPNPAAARPFSGADAPSGNVTPDVKEEDNDIFLGDADDDDEGDEPEELFAVKNTAEPGAIKTTEAKRDTRKEREEKLRKMMEDASDDEQQQQQGDADVLASEMDVDDDSAEVPSAQQSSSRPGSRSNDTDLKQQQEIEEKPAPPGRRRGRRLVTKKRTTKDAEGYLVTTEDKVWESFSEDEEPPKKKPTPVGGNAAAAGQGSKKTAGGETTEKPKPKKGQGNIMSFFAKKS</sequence>
<dbReference type="InterPro" id="IPR041913">
    <property type="entry name" value="POLD3_sf"/>
</dbReference>
<feature type="compositionally biased region" description="Low complexity" evidence="5">
    <location>
        <begin position="235"/>
        <end position="245"/>
    </location>
</feature>
<dbReference type="InterPro" id="IPR019038">
    <property type="entry name" value="POLD3"/>
</dbReference>
<comment type="subcellular location">
    <subcellularLocation>
        <location evidence="1">Nucleus</location>
    </subcellularLocation>
</comment>
<feature type="compositionally biased region" description="Basic and acidic residues" evidence="5">
    <location>
        <begin position="403"/>
        <end position="417"/>
    </location>
</feature>
<dbReference type="GO" id="GO:0043625">
    <property type="term" value="C:delta DNA polymerase complex"/>
    <property type="evidence" value="ECO:0007669"/>
    <property type="project" value="InterPro"/>
</dbReference>